<sequence>MNQETNQGFTQRLPQFKTLKKEQDEILVSMAEDIEQYPSVIDNHIKSGIGSSGIKANDDIDEGSREAAKQQANDPLDASRSQEGKFYRDNDGGDYQENEQTRIDFLDDVKQKELLSQFDRLDERSERGGTKFGLQEISSFSKFGDDPSSESGMPQLNARKVWKICKERLFKINYVLLYTRACSKPVYQLLMLFEFFQHMFLTFYGWGVRNEFKEPLQDTIDVGKYVPKLLQSKASDILNVTAESIRLKNLLQKAQTIEVTDPTWYMDDQVKLSIPSLYLLNLDMKTQYLNGFWASIAFFYGFIIVLLLYSANLHGQLMGSTVSSTTKMIAKGLSFLMILLLTVLQIPFFVILLQAFNCSENPLTQYTILNIQCESQERAIMVPFAIVAIMIYSAIFIVETHMLQIMQFGSEFPWAGNDRHTLIVRLLSKLVLLNGFIFDKNADNKAVFILVSFVLFCIQLYRRFQGCNYYDAWINFMHTFYDVVVAYHLFFIGVHLLAGKPYKIAGTLIFLLSSIIFHSLYYILYNLRNTKAVNLQVFVRKSSSEHCEMFMQLLFTSFDRSCQEDQMFFYGCLKSHIEQCSQECSCEEIFEKFEHLHKFVEFKKRMQNFHKKPLQEGENSQVYETTNKIGSTLKASKKQNYVEQMVNISRMIKPKVRIQEEIDHVSIIDENEVSHDIELDGTKGAEEEQKEVLSKEEEALQIFEEIMGNILEQEFDPSSSVLSFDQSLQEQARIRKLSFKYFGLLIELLIQRFPQKACYRLHLASLYKYQLGKQFKAIYELVSSQTLQNYSLSEQFLIYQLMGQIEQELELTQQSYVEKAQQIDVVRVYDYNRQVLILSNIIERFLNSRKMNQWGLQLH</sequence>
<evidence type="ECO:0000313" key="3">
    <source>
        <dbReference type="EMBL" id="TNV87800.1"/>
    </source>
</evidence>
<reference evidence="3" key="1">
    <citation type="submission" date="2019-06" db="EMBL/GenBank/DDBJ databases">
        <authorList>
            <person name="Zheng W."/>
        </authorList>
    </citation>
    <scope>NUCLEOTIDE SEQUENCE</scope>
    <source>
        <strain evidence="3">QDHG01</strain>
    </source>
</reference>
<feature type="transmembrane region" description="Helical" evidence="2">
    <location>
        <begin position="504"/>
        <end position="524"/>
    </location>
</feature>
<feature type="transmembrane region" description="Helical" evidence="2">
    <location>
        <begin position="292"/>
        <end position="311"/>
    </location>
</feature>
<evidence type="ECO:0000313" key="4">
    <source>
        <dbReference type="Proteomes" id="UP000785679"/>
    </source>
</evidence>
<dbReference type="EMBL" id="RRYP01000214">
    <property type="protein sequence ID" value="TNV87800.1"/>
    <property type="molecule type" value="Genomic_DNA"/>
</dbReference>
<comment type="caution">
    <text evidence="3">The sequence shown here is derived from an EMBL/GenBank/DDBJ whole genome shotgun (WGS) entry which is preliminary data.</text>
</comment>
<feature type="region of interest" description="Disordered" evidence="1">
    <location>
        <begin position="45"/>
        <end position="95"/>
    </location>
</feature>
<evidence type="ECO:0000256" key="1">
    <source>
        <dbReference type="SAM" id="MobiDB-lite"/>
    </source>
</evidence>
<feature type="transmembrane region" description="Helical" evidence="2">
    <location>
        <begin position="332"/>
        <end position="356"/>
    </location>
</feature>
<gene>
    <name evidence="3" type="ORF">FGO68_gene10996</name>
</gene>
<proteinExistence type="predicted"/>
<feature type="transmembrane region" description="Helical" evidence="2">
    <location>
        <begin position="186"/>
        <end position="206"/>
    </location>
</feature>
<feature type="transmembrane region" description="Helical" evidence="2">
    <location>
        <begin position="473"/>
        <end position="498"/>
    </location>
</feature>
<feature type="transmembrane region" description="Helical" evidence="2">
    <location>
        <begin position="444"/>
        <end position="461"/>
    </location>
</feature>
<protein>
    <submittedName>
        <fullName evidence="3">Uncharacterized protein</fullName>
    </submittedName>
</protein>
<keyword evidence="2" id="KW-0472">Membrane</keyword>
<dbReference type="AlphaFoldDB" id="A0A8J8TAM6"/>
<feature type="transmembrane region" description="Helical" evidence="2">
    <location>
        <begin position="379"/>
        <end position="398"/>
    </location>
</feature>
<keyword evidence="2" id="KW-1133">Transmembrane helix</keyword>
<feature type="compositionally biased region" description="Basic and acidic residues" evidence="1">
    <location>
        <begin position="56"/>
        <end position="68"/>
    </location>
</feature>
<feature type="compositionally biased region" description="Basic and acidic residues" evidence="1">
    <location>
        <begin position="80"/>
        <end position="91"/>
    </location>
</feature>
<keyword evidence="2" id="KW-0812">Transmembrane</keyword>
<keyword evidence="4" id="KW-1185">Reference proteome</keyword>
<organism evidence="3 4">
    <name type="scientific">Halteria grandinella</name>
    <dbReference type="NCBI Taxonomy" id="5974"/>
    <lineage>
        <taxon>Eukaryota</taxon>
        <taxon>Sar</taxon>
        <taxon>Alveolata</taxon>
        <taxon>Ciliophora</taxon>
        <taxon>Intramacronucleata</taxon>
        <taxon>Spirotrichea</taxon>
        <taxon>Stichotrichia</taxon>
        <taxon>Sporadotrichida</taxon>
        <taxon>Halteriidae</taxon>
        <taxon>Halteria</taxon>
    </lineage>
</organism>
<name>A0A8J8TAM6_HALGN</name>
<accession>A0A8J8TAM6</accession>
<evidence type="ECO:0000256" key="2">
    <source>
        <dbReference type="SAM" id="Phobius"/>
    </source>
</evidence>
<dbReference type="Proteomes" id="UP000785679">
    <property type="component" value="Unassembled WGS sequence"/>
</dbReference>